<keyword evidence="1" id="KW-0378">Hydrolase</keyword>
<proteinExistence type="predicted"/>
<dbReference type="InterPro" id="IPR053169">
    <property type="entry name" value="MUG_Protein"/>
</dbReference>
<dbReference type="InterPro" id="IPR008928">
    <property type="entry name" value="6-hairpin_glycosidase_sf"/>
</dbReference>
<dbReference type="Proteomes" id="UP001205603">
    <property type="component" value="Unassembled WGS sequence"/>
</dbReference>
<dbReference type="Pfam" id="PF03663">
    <property type="entry name" value="Glyco_hydro_76"/>
    <property type="match status" value="1"/>
</dbReference>
<evidence type="ECO:0000313" key="1">
    <source>
        <dbReference type="EMBL" id="MCP9611958.1"/>
    </source>
</evidence>
<dbReference type="RefSeq" id="WP_255027125.1">
    <property type="nucleotide sequence ID" value="NZ_JANDHW010000006.1"/>
</dbReference>
<sequence length="392" mass="45649">MKSIMLLIGVMLCNMTLSMEVCNGKGNVSEQRILETKNEREKEIGLYDWDRAATKARLNLSDWWVSDRNYLNRYRLSENETRRTFDYWINAQALDVMIDVFEREKTSENKDWILRLYKGIAVNNNNSYINNFYDDMAWLTLACLRAYEVTGDTVYKSTADRLWREIKIGWNDLKGGGIRWNKENRHEGSKNACINSPACIIAARLYRMFGNEDDLRWAHKIYNWEKPLMVDDATGRVWDAVGNHNPGWVFTYNQGTWIGAALEMYGITHEKVYLDDALKTMNWVVSPEYSKNGILPGGRDSDGGMFSGVCVRYMTNLILLPELDTDLRKRYVEFLQENALELRKNSPDFYFNGIWSKGPDLTDMLLSYQLSGVMLMNMMCVIEDNYPELLKK</sequence>
<organism evidence="1 2">
    <name type="scientific">Coprobacter tertius</name>
    <dbReference type="NCBI Taxonomy" id="2944915"/>
    <lineage>
        <taxon>Bacteria</taxon>
        <taxon>Pseudomonadati</taxon>
        <taxon>Bacteroidota</taxon>
        <taxon>Bacteroidia</taxon>
        <taxon>Bacteroidales</taxon>
        <taxon>Barnesiellaceae</taxon>
        <taxon>Coprobacter</taxon>
    </lineage>
</organism>
<accession>A0ABT1MH42</accession>
<dbReference type="SUPFAM" id="SSF48208">
    <property type="entry name" value="Six-hairpin glycosidases"/>
    <property type="match status" value="1"/>
</dbReference>
<dbReference type="PANTHER" id="PTHR47791">
    <property type="entry name" value="MEIOTICALLY UP-REGULATED GENE 191 PROTEIN"/>
    <property type="match status" value="1"/>
</dbReference>
<name>A0ABT1MH42_9BACT</name>
<protein>
    <submittedName>
        <fullName evidence="1">Glycosyl hydrolase family 76</fullName>
    </submittedName>
</protein>
<gene>
    <name evidence="1" type="ORF">NMU02_07640</name>
</gene>
<dbReference type="InterPro" id="IPR005198">
    <property type="entry name" value="Glyco_hydro_76"/>
</dbReference>
<reference evidence="1 2" key="1">
    <citation type="submission" date="2022-07" db="EMBL/GenBank/DDBJ databases">
        <title>Fecal culturing of patients with breast cancer.</title>
        <authorList>
            <person name="Teng N.M.Y."/>
            <person name="Kiu R."/>
            <person name="Evans R."/>
            <person name="Baker D.J."/>
            <person name="Zenner C."/>
            <person name="Robinson S.D."/>
            <person name="Hall L.J."/>
        </authorList>
    </citation>
    <scope>NUCLEOTIDE SEQUENCE [LARGE SCALE GENOMIC DNA]</scope>
    <source>
        <strain evidence="1 2">LH1063</strain>
    </source>
</reference>
<dbReference type="GO" id="GO:0016787">
    <property type="term" value="F:hydrolase activity"/>
    <property type="evidence" value="ECO:0007669"/>
    <property type="project" value="UniProtKB-KW"/>
</dbReference>
<evidence type="ECO:0000313" key="2">
    <source>
        <dbReference type="Proteomes" id="UP001205603"/>
    </source>
</evidence>
<dbReference type="EMBL" id="JANDHW010000006">
    <property type="protein sequence ID" value="MCP9611958.1"/>
    <property type="molecule type" value="Genomic_DNA"/>
</dbReference>
<keyword evidence="2" id="KW-1185">Reference proteome</keyword>
<dbReference type="Gene3D" id="1.50.10.20">
    <property type="match status" value="1"/>
</dbReference>
<dbReference type="PANTHER" id="PTHR47791:SF3">
    <property type="entry name" value="MEIOTICALLY UP-REGULATED GENE 191 PROTEIN"/>
    <property type="match status" value="1"/>
</dbReference>
<comment type="caution">
    <text evidence="1">The sequence shown here is derived from an EMBL/GenBank/DDBJ whole genome shotgun (WGS) entry which is preliminary data.</text>
</comment>